<accession>A0A8E2AWE9</accession>
<reference evidence="1 2" key="1">
    <citation type="submission" date="2016-07" db="EMBL/GenBank/DDBJ databases">
        <title>Draft genome of the white-rot fungus Obba rivulosa 3A-2.</title>
        <authorList>
            <consortium name="DOE Joint Genome Institute"/>
            <person name="Miettinen O."/>
            <person name="Riley R."/>
            <person name="Acob R."/>
            <person name="Barry K."/>
            <person name="Cullen D."/>
            <person name="De Vries R."/>
            <person name="Hainaut M."/>
            <person name="Hatakka A."/>
            <person name="Henrissat B."/>
            <person name="Hilden K."/>
            <person name="Kuo R."/>
            <person name="Labutti K."/>
            <person name="Lipzen A."/>
            <person name="Makela M.R."/>
            <person name="Sandor L."/>
            <person name="Spatafora J.W."/>
            <person name="Grigoriev I.V."/>
            <person name="Hibbett D.S."/>
        </authorList>
    </citation>
    <scope>NUCLEOTIDE SEQUENCE [LARGE SCALE GENOMIC DNA]</scope>
    <source>
        <strain evidence="1 2">3A-2</strain>
    </source>
</reference>
<protein>
    <submittedName>
        <fullName evidence="1">Uncharacterized protein</fullName>
    </submittedName>
</protein>
<dbReference type="AlphaFoldDB" id="A0A8E2AWE9"/>
<evidence type="ECO:0000313" key="1">
    <source>
        <dbReference type="EMBL" id="OCH91821.1"/>
    </source>
</evidence>
<sequence length="185" mass="19679">MLRRRRSRQTCLLVTVPWLPPACTLQAPELRAVIPVGGPMSRSDLGPPLAGERVGHIAHPMSCAIRQASCHLAFLLLQGLASLLPLALSYPGFEIQWMRRISSGDCLELPTWCRGPSARHAGWKPGAVSFSLRSVEGAVVAATASQSIRPSYGLAPDSSLSSPPQGCARAPLSDAHRVPVDGCIT</sequence>
<keyword evidence="2" id="KW-1185">Reference proteome</keyword>
<evidence type="ECO:0000313" key="2">
    <source>
        <dbReference type="Proteomes" id="UP000250043"/>
    </source>
</evidence>
<proteinExistence type="predicted"/>
<name>A0A8E2AWE9_9APHY</name>
<organism evidence="1 2">
    <name type="scientific">Obba rivulosa</name>
    <dbReference type="NCBI Taxonomy" id="1052685"/>
    <lineage>
        <taxon>Eukaryota</taxon>
        <taxon>Fungi</taxon>
        <taxon>Dikarya</taxon>
        <taxon>Basidiomycota</taxon>
        <taxon>Agaricomycotina</taxon>
        <taxon>Agaricomycetes</taxon>
        <taxon>Polyporales</taxon>
        <taxon>Gelatoporiaceae</taxon>
        <taxon>Obba</taxon>
    </lineage>
</organism>
<dbReference type="Proteomes" id="UP000250043">
    <property type="component" value="Unassembled WGS sequence"/>
</dbReference>
<gene>
    <name evidence="1" type="ORF">OBBRIDRAFT_506646</name>
</gene>
<dbReference type="EMBL" id="KV722379">
    <property type="protein sequence ID" value="OCH91821.1"/>
    <property type="molecule type" value="Genomic_DNA"/>
</dbReference>